<feature type="region of interest" description="Disordered" evidence="8">
    <location>
        <begin position="23"/>
        <end position="46"/>
    </location>
</feature>
<name>A0A0C3PWW1_PHLG1</name>
<dbReference type="SUPFAM" id="SSF47661">
    <property type="entry name" value="t-snare proteins"/>
    <property type="match status" value="1"/>
</dbReference>
<feature type="compositionally biased region" description="Polar residues" evidence="8">
    <location>
        <begin position="170"/>
        <end position="194"/>
    </location>
</feature>
<dbReference type="CDD" id="cd15844">
    <property type="entry name" value="SNARE_syntaxin5"/>
    <property type="match status" value="1"/>
</dbReference>
<evidence type="ECO:0000259" key="10">
    <source>
        <dbReference type="PROSITE" id="PS50192"/>
    </source>
</evidence>
<dbReference type="GO" id="GO:0048278">
    <property type="term" value="P:vesicle docking"/>
    <property type="evidence" value="ECO:0007669"/>
    <property type="project" value="TreeGrafter"/>
</dbReference>
<dbReference type="Proteomes" id="UP000053257">
    <property type="component" value="Unassembled WGS sequence"/>
</dbReference>
<dbReference type="Gene3D" id="1.20.58.70">
    <property type="match status" value="1"/>
</dbReference>
<dbReference type="GO" id="GO:0000149">
    <property type="term" value="F:SNARE binding"/>
    <property type="evidence" value="ECO:0007669"/>
    <property type="project" value="TreeGrafter"/>
</dbReference>
<proteinExistence type="inferred from homology"/>
<dbReference type="InterPro" id="IPR021538">
    <property type="entry name" value="Syntaxin-5_N"/>
</dbReference>
<reference evidence="11 12" key="1">
    <citation type="journal article" date="2014" name="PLoS Genet.">
        <title>Analysis of the Phlebiopsis gigantea genome, transcriptome and secretome provides insight into its pioneer colonization strategies of wood.</title>
        <authorList>
            <person name="Hori C."/>
            <person name="Ishida T."/>
            <person name="Igarashi K."/>
            <person name="Samejima M."/>
            <person name="Suzuki H."/>
            <person name="Master E."/>
            <person name="Ferreira P."/>
            <person name="Ruiz-Duenas F.J."/>
            <person name="Held B."/>
            <person name="Canessa P."/>
            <person name="Larrondo L.F."/>
            <person name="Schmoll M."/>
            <person name="Druzhinina I.S."/>
            <person name="Kubicek C.P."/>
            <person name="Gaskell J.A."/>
            <person name="Kersten P."/>
            <person name="St John F."/>
            <person name="Glasner J."/>
            <person name="Sabat G."/>
            <person name="Splinter BonDurant S."/>
            <person name="Syed K."/>
            <person name="Yadav J."/>
            <person name="Mgbeahuruike A.C."/>
            <person name="Kovalchuk A."/>
            <person name="Asiegbu F.O."/>
            <person name="Lackner G."/>
            <person name="Hoffmeister D."/>
            <person name="Rencoret J."/>
            <person name="Gutierrez A."/>
            <person name="Sun H."/>
            <person name="Lindquist E."/>
            <person name="Barry K."/>
            <person name="Riley R."/>
            <person name="Grigoriev I.V."/>
            <person name="Henrissat B."/>
            <person name="Kues U."/>
            <person name="Berka R.M."/>
            <person name="Martinez A.T."/>
            <person name="Covert S.F."/>
            <person name="Blanchette R.A."/>
            <person name="Cullen D."/>
        </authorList>
    </citation>
    <scope>NUCLEOTIDE SEQUENCE [LARGE SCALE GENOMIC DNA]</scope>
    <source>
        <strain evidence="11 12">11061_1 CR5-6</strain>
    </source>
</reference>
<dbReference type="GO" id="GO:0006906">
    <property type="term" value="P:vesicle fusion"/>
    <property type="evidence" value="ECO:0007669"/>
    <property type="project" value="TreeGrafter"/>
</dbReference>
<keyword evidence="7 9" id="KW-0472">Membrane</keyword>
<evidence type="ECO:0000313" key="11">
    <source>
        <dbReference type="EMBL" id="KIP12543.1"/>
    </source>
</evidence>
<evidence type="ECO:0000256" key="8">
    <source>
        <dbReference type="SAM" id="MobiDB-lite"/>
    </source>
</evidence>
<sequence>MPVQDRTNEFRACVESIRNRSSFPRGAEAKQRLLQSPGKDGSQKSEFTRTATAIAKEISSTTIKLGKLAQLAKRKTLFDDRPVEISELTYIIKQDIAGLNKQIASLQAYVKQHNAHSGSKSHEAKLLEEHQANVVMLLQSKLADISMAFKDVLEIRTQNMKESKDRTEQFMHSTSAAASQAPSNSLLFGNTQRQDPMGDGSSLGVPRFDPKGKSRASTPSNGDILALDLGAAEEGTASQNGDAFMQMQLVEQQDTYIQSRSTAIESIESTIAELGQIFTQLAQMVAEQRETVQRIDADTVDIASNVSGAQRELLKYYASISSNRWLMLKVFGVLIVFFLIFILVS</sequence>
<gene>
    <name evidence="11" type="ORF">PHLGIDRAFT_20992</name>
</gene>
<dbReference type="OrthoDB" id="421009at2759"/>
<dbReference type="STRING" id="745531.A0A0C3PWW1"/>
<dbReference type="Pfam" id="PF05739">
    <property type="entry name" value="SNARE"/>
    <property type="match status" value="1"/>
</dbReference>
<dbReference type="GO" id="GO:0006886">
    <property type="term" value="P:intracellular protein transport"/>
    <property type="evidence" value="ECO:0007669"/>
    <property type="project" value="TreeGrafter"/>
</dbReference>
<feature type="domain" description="T-SNARE coiled-coil homology" evidence="10">
    <location>
        <begin position="254"/>
        <end position="316"/>
    </location>
</feature>
<dbReference type="InterPro" id="IPR010989">
    <property type="entry name" value="SNARE"/>
</dbReference>
<protein>
    <recommendedName>
        <fullName evidence="10">t-SNARE coiled-coil homology domain-containing protein</fullName>
    </recommendedName>
</protein>
<feature type="region of interest" description="Disordered" evidence="8">
    <location>
        <begin position="163"/>
        <end position="222"/>
    </location>
</feature>
<evidence type="ECO:0000256" key="2">
    <source>
        <dbReference type="ARBA" id="ARBA00009063"/>
    </source>
</evidence>
<comment type="subcellular location">
    <subcellularLocation>
        <location evidence="1">Membrane</location>
        <topology evidence="1">Single-pass type IV membrane protein</topology>
    </subcellularLocation>
</comment>
<keyword evidence="3" id="KW-0813">Transport</keyword>
<evidence type="ECO:0000256" key="5">
    <source>
        <dbReference type="ARBA" id="ARBA00022989"/>
    </source>
</evidence>
<dbReference type="SMART" id="SM00397">
    <property type="entry name" value="t_SNARE"/>
    <property type="match status" value="1"/>
</dbReference>
<dbReference type="Pfam" id="PF11416">
    <property type="entry name" value="Syntaxin-5_N"/>
    <property type="match status" value="1"/>
</dbReference>
<dbReference type="GO" id="GO:0006888">
    <property type="term" value="P:endoplasmic reticulum to Golgi vesicle-mediated transport"/>
    <property type="evidence" value="ECO:0007669"/>
    <property type="project" value="TreeGrafter"/>
</dbReference>
<evidence type="ECO:0000256" key="7">
    <source>
        <dbReference type="ARBA" id="ARBA00023136"/>
    </source>
</evidence>
<dbReference type="GO" id="GO:0031201">
    <property type="term" value="C:SNARE complex"/>
    <property type="evidence" value="ECO:0007669"/>
    <property type="project" value="TreeGrafter"/>
</dbReference>
<dbReference type="AlphaFoldDB" id="A0A0C3PWW1"/>
<keyword evidence="6" id="KW-0175">Coiled coil</keyword>
<evidence type="ECO:0000256" key="3">
    <source>
        <dbReference type="ARBA" id="ARBA00022448"/>
    </source>
</evidence>
<dbReference type="InterPro" id="IPR000727">
    <property type="entry name" value="T_SNARE_dom"/>
</dbReference>
<dbReference type="PANTHER" id="PTHR19957">
    <property type="entry name" value="SYNTAXIN"/>
    <property type="match status" value="1"/>
</dbReference>
<keyword evidence="4 9" id="KW-0812">Transmembrane</keyword>
<dbReference type="PROSITE" id="PS50192">
    <property type="entry name" value="T_SNARE"/>
    <property type="match status" value="1"/>
</dbReference>
<dbReference type="HOGENOM" id="CLU_044998_0_1_1"/>
<dbReference type="EMBL" id="KN840439">
    <property type="protein sequence ID" value="KIP12543.1"/>
    <property type="molecule type" value="Genomic_DNA"/>
</dbReference>
<feature type="transmembrane region" description="Helical" evidence="9">
    <location>
        <begin position="325"/>
        <end position="344"/>
    </location>
</feature>
<evidence type="ECO:0000256" key="6">
    <source>
        <dbReference type="ARBA" id="ARBA00023054"/>
    </source>
</evidence>
<accession>A0A0C3PWW1</accession>
<dbReference type="GO" id="GO:0000139">
    <property type="term" value="C:Golgi membrane"/>
    <property type="evidence" value="ECO:0007669"/>
    <property type="project" value="TreeGrafter"/>
</dbReference>
<dbReference type="PANTHER" id="PTHR19957:SF3">
    <property type="entry name" value="SYNTAXIN-5"/>
    <property type="match status" value="1"/>
</dbReference>
<evidence type="ECO:0000256" key="9">
    <source>
        <dbReference type="SAM" id="Phobius"/>
    </source>
</evidence>
<keyword evidence="5 9" id="KW-1133">Transmembrane helix</keyword>
<keyword evidence="12" id="KW-1185">Reference proteome</keyword>
<comment type="similarity">
    <text evidence="2">Belongs to the syntaxin family.</text>
</comment>
<dbReference type="InterPro" id="IPR045242">
    <property type="entry name" value="Syntaxin"/>
</dbReference>
<evidence type="ECO:0000313" key="12">
    <source>
        <dbReference type="Proteomes" id="UP000053257"/>
    </source>
</evidence>
<evidence type="ECO:0000256" key="1">
    <source>
        <dbReference type="ARBA" id="ARBA00004211"/>
    </source>
</evidence>
<organism evidence="11 12">
    <name type="scientific">Phlebiopsis gigantea (strain 11061_1 CR5-6)</name>
    <name type="common">White-rot fungus</name>
    <name type="synonym">Peniophora gigantea</name>
    <dbReference type="NCBI Taxonomy" id="745531"/>
    <lineage>
        <taxon>Eukaryota</taxon>
        <taxon>Fungi</taxon>
        <taxon>Dikarya</taxon>
        <taxon>Basidiomycota</taxon>
        <taxon>Agaricomycotina</taxon>
        <taxon>Agaricomycetes</taxon>
        <taxon>Polyporales</taxon>
        <taxon>Phanerochaetaceae</taxon>
        <taxon>Phlebiopsis</taxon>
    </lineage>
</organism>
<dbReference type="GO" id="GO:0005484">
    <property type="term" value="F:SNAP receptor activity"/>
    <property type="evidence" value="ECO:0007669"/>
    <property type="project" value="TreeGrafter"/>
</dbReference>
<evidence type="ECO:0000256" key="4">
    <source>
        <dbReference type="ARBA" id="ARBA00022692"/>
    </source>
</evidence>